<name>M1DCQ5_SOLTU</name>
<evidence type="ECO:0000313" key="1">
    <source>
        <dbReference type="EnsemblPlants" id="PGSC0003DMT400086893"/>
    </source>
</evidence>
<proteinExistence type="predicted"/>
<dbReference type="HOGENOM" id="CLU_1312059_0_0_1"/>
<evidence type="ECO:0000313" key="2">
    <source>
        <dbReference type="Proteomes" id="UP000011115"/>
    </source>
</evidence>
<reference evidence="1" key="2">
    <citation type="submission" date="2015-06" db="UniProtKB">
        <authorList>
            <consortium name="EnsemblPlants"/>
        </authorList>
    </citation>
    <scope>IDENTIFICATION</scope>
    <source>
        <strain evidence="1">DM1-3 516 R44</strain>
    </source>
</reference>
<dbReference type="Gramene" id="PGSC0003DMT400086893">
    <property type="protein sequence ID" value="PGSC0003DMT400086893"/>
    <property type="gene ID" value="PGSC0003DMG400036464"/>
</dbReference>
<dbReference type="PaxDb" id="4113-PGSC0003DMT400086893"/>
<dbReference type="InParanoid" id="M1DCQ5"/>
<keyword evidence="2" id="KW-1185">Reference proteome</keyword>
<reference evidence="2" key="1">
    <citation type="journal article" date="2011" name="Nature">
        <title>Genome sequence and analysis of the tuber crop potato.</title>
        <authorList>
            <consortium name="The Potato Genome Sequencing Consortium"/>
        </authorList>
    </citation>
    <scope>NUCLEOTIDE SEQUENCE [LARGE SCALE GENOMIC DNA]</scope>
    <source>
        <strain evidence="2">cv. DM1-3 516 R44</strain>
    </source>
</reference>
<accession>M1DCQ5</accession>
<dbReference type="AlphaFoldDB" id="M1DCQ5"/>
<protein>
    <submittedName>
        <fullName evidence="1">Uncharacterized protein</fullName>
    </submittedName>
</protein>
<dbReference type="EnsemblPlants" id="PGSC0003DMT400086893">
    <property type="protein sequence ID" value="PGSC0003DMT400086893"/>
    <property type="gene ID" value="PGSC0003DMG400036464"/>
</dbReference>
<dbReference type="Proteomes" id="UP000011115">
    <property type="component" value="Unassembled WGS sequence"/>
</dbReference>
<sequence>MLCLVFQLAYSYIQRIDVNWPTSYYDADAVKCLFSKLRGKLQKKQDWPISIVAVNTRGDGRPPFYFPPLNSNAEHVLNNPPSNPIQNPSTIDLTTPNLNHATTSYQAPPHHQNLNTNHQAFPLSQNRNANKSQTFPPFRSVNVNNPQASSFMYQTPAQDTQNPPKRSIFTSKSHFIPIHTEPHLHYIAYSELDQYEEKEKEWRAKEEMTE</sequence>
<organism evidence="1 2">
    <name type="scientific">Solanum tuberosum</name>
    <name type="common">Potato</name>
    <dbReference type="NCBI Taxonomy" id="4113"/>
    <lineage>
        <taxon>Eukaryota</taxon>
        <taxon>Viridiplantae</taxon>
        <taxon>Streptophyta</taxon>
        <taxon>Embryophyta</taxon>
        <taxon>Tracheophyta</taxon>
        <taxon>Spermatophyta</taxon>
        <taxon>Magnoliopsida</taxon>
        <taxon>eudicotyledons</taxon>
        <taxon>Gunneridae</taxon>
        <taxon>Pentapetalae</taxon>
        <taxon>asterids</taxon>
        <taxon>lamiids</taxon>
        <taxon>Solanales</taxon>
        <taxon>Solanaceae</taxon>
        <taxon>Solanoideae</taxon>
        <taxon>Solaneae</taxon>
        <taxon>Solanum</taxon>
    </lineage>
</organism>